<evidence type="ECO:0000256" key="6">
    <source>
        <dbReference type="ARBA" id="ARBA00023180"/>
    </source>
</evidence>
<evidence type="ECO:0000256" key="2">
    <source>
        <dbReference type="ARBA" id="ARBA00022723"/>
    </source>
</evidence>
<sequence length="263" mass="30494">MKKIIGSAMLLGAFLASESALAWGLTGHRVVSQIAEQHISKKTRKEITKIIGPQKLAYWANWPDFIKSDDSWKHADSYHYVNIPGDLNRQQFDAALEQTSDENMYKKGLFLMNELKNNKNLTIEQKQHDLYFLIHILGDAHQPLHVGRPDDLGGNRIKVEWFRDKVNIHTVWDSKLVDYENYSYTEYSNLLDIASKERQKAMKEGTYADWIYGSYILANNIYAGVKMDDKLGYRYHFDNKFIIEDQLLKGGIRLAKVLDDVFK</sequence>
<evidence type="ECO:0000256" key="5">
    <source>
        <dbReference type="ARBA" id="ARBA00023157"/>
    </source>
</evidence>
<dbReference type="GO" id="GO:0004519">
    <property type="term" value="F:endonuclease activity"/>
    <property type="evidence" value="ECO:0007669"/>
    <property type="project" value="UniProtKB-KW"/>
</dbReference>
<dbReference type="AlphaFoldDB" id="A0A376G6B4"/>
<evidence type="ECO:0000256" key="4">
    <source>
        <dbReference type="ARBA" id="ARBA00022801"/>
    </source>
</evidence>
<keyword evidence="6" id="KW-0325">Glycoprotein</keyword>
<dbReference type="OrthoDB" id="267579at2"/>
<keyword evidence="5" id="KW-1015">Disulfide bond</keyword>
<evidence type="ECO:0000256" key="1">
    <source>
        <dbReference type="ARBA" id="ARBA00022722"/>
    </source>
</evidence>
<name>A0A376G6B4_9FLAO</name>
<dbReference type="InterPro" id="IPR008947">
    <property type="entry name" value="PLipase_C/P1_nuclease_dom_sf"/>
</dbReference>
<proteinExistence type="predicted"/>
<protein>
    <submittedName>
        <fullName evidence="7">S1/P1 Nuclease</fullName>
    </submittedName>
</protein>
<keyword evidence="3" id="KW-0255">Endonuclease</keyword>
<dbReference type="SUPFAM" id="SSF48537">
    <property type="entry name" value="Phospholipase C/P1 nuclease"/>
    <property type="match status" value="1"/>
</dbReference>
<dbReference type="CDD" id="cd11010">
    <property type="entry name" value="S1-P1_nuclease"/>
    <property type="match status" value="1"/>
</dbReference>
<dbReference type="GO" id="GO:0006308">
    <property type="term" value="P:DNA catabolic process"/>
    <property type="evidence" value="ECO:0007669"/>
    <property type="project" value="InterPro"/>
</dbReference>
<dbReference type="Pfam" id="PF02265">
    <property type="entry name" value="S1-P1_nuclease"/>
    <property type="match status" value="1"/>
</dbReference>
<dbReference type="STRING" id="343874.GCA_000805695_02805"/>
<dbReference type="GO" id="GO:0016788">
    <property type="term" value="F:hydrolase activity, acting on ester bonds"/>
    <property type="evidence" value="ECO:0007669"/>
    <property type="project" value="InterPro"/>
</dbReference>
<keyword evidence="1" id="KW-0540">Nuclease</keyword>
<dbReference type="Gene3D" id="1.10.575.10">
    <property type="entry name" value="P1 Nuclease"/>
    <property type="match status" value="1"/>
</dbReference>
<accession>A0A376G6B4</accession>
<evidence type="ECO:0000313" key="8">
    <source>
        <dbReference type="Proteomes" id="UP000254737"/>
    </source>
</evidence>
<keyword evidence="4" id="KW-0378">Hydrolase</keyword>
<dbReference type="InterPro" id="IPR003154">
    <property type="entry name" value="S1/P1nuclease"/>
</dbReference>
<reference evidence="7 8" key="1">
    <citation type="submission" date="2018-06" db="EMBL/GenBank/DDBJ databases">
        <authorList>
            <consortium name="Pathogen Informatics"/>
            <person name="Doyle S."/>
        </authorList>
    </citation>
    <scope>NUCLEOTIDE SEQUENCE [LARGE SCALE GENOMIC DNA]</scope>
    <source>
        <strain evidence="7 8">NCTC13456</strain>
    </source>
</reference>
<evidence type="ECO:0000256" key="3">
    <source>
        <dbReference type="ARBA" id="ARBA00022759"/>
    </source>
</evidence>
<dbReference type="GO" id="GO:0003676">
    <property type="term" value="F:nucleic acid binding"/>
    <property type="evidence" value="ECO:0007669"/>
    <property type="project" value="InterPro"/>
</dbReference>
<dbReference type="RefSeq" id="WP_038332246.1">
    <property type="nucleotide sequence ID" value="NZ_JACAGH010000010.1"/>
</dbReference>
<dbReference type="PANTHER" id="PTHR33146:SF26">
    <property type="entry name" value="ENDONUCLEASE 4"/>
    <property type="match status" value="1"/>
</dbReference>
<gene>
    <name evidence="7" type="ORF">NCTC13456_01447</name>
</gene>
<keyword evidence="2" id="KW-0479">Metal-binding</keyword>
<dbReference type="EMBL" id="UFXS01000001">
    <property type="protein sequence ID" value="STD55270.1"/>
    <property type="molecule type" value="Genomic_DNA"/>
</dbReference>
<dbReference type="PANTHER" id="PTHR33146">
    <property type="entry name" value="ENDONUCLEASE 4"/>
    <property type="match status" value="1"/>
</dbReference>
<evidence type="ECO:0000313" key="7">
    <source>
        <dbReference type="EMBL" id="STD55270.1"/>
    </source>
</evidence>
<dbReference type="Proteomes" id="UP000254737">
    <property type="component" value="Unassembled WGS sequence"/>
</dbReference>
<organism evidence="7 8">
    <name type="scientific">Empedobacter falsenii</name>
    <dbReference type="NCBI Taxonomy" id="343874"/>
    <lineage>
        <taxon>Bacteria</taxon>
        <taxon>Pseudomonadati</taxon>
        <taxon>Bacteroidota</taxon>
        <taxon>Flavobacteriia</taxon>
        <taxon>Flavobacteriales</taxon>
        <taxon>Weeksellaceae</taxon>
        <taxon>Empedobacter</taxon>
    </lineage>
</organism>
<dbReference type="GO" id="GO:0046872">
    <property type="term" value="F:metal ion binding"/>
    <property type="evidence" value="ECO:0007669"/>
    <property type="project" value="UniProtKB-KW"/>
</dbReference>